<gene>
    <name evidence="1" type="ORF">KPH14_011856</name>
</gene>
<organism evidence="1 2">
    <name type="scientific">Odynerus spinipes</name>
    <dbReference type="NCBI Taxonomy" id="1348599"/>
    <lineage>
        <taxon>Eukaryota</taxon>
        <taxon>Metazoa</taxon>
        <taxon>Ecdysozoa</taxon>
        <taxon>Arthropoda</taxon>
        <taxon>Hexapoda</taxon>
        <taxon>Insecta</taxon>
        <taxon>Pterygota</taxon>
        <taxon>Neoptera</taxon>
        <taxon>Endopterygota</taxon>
        <taxon>Hymenoptera</taxon>
        <taxon>Apocrita</taxon>
        <taxon>Aculeata</taxon>
        <taxon>Vespoidea</taxon>
        <taxon>Vespidae</taxon>
        <taxon>Eumeninae</taxon>
        <taxon>Odynerus</taxon>
    </lineage>
</organism>
<keyword evidence="2" id="KW-1185">Reference proteome</keyword>
<dbReference type="Proteomes" id="UP001258017">
    <property type="component" value="Unassembled WGS sequence"/>
</dbReference>
<evidence type="ECO:0000313" key="1">
    <source>
        <dbReference type="EMBL" id="KAK2577972.1"/>
    </source>
</evidence>
<sequence length="91" mass="10449">MLQFSGKRFVSISIAGEHSGVRCCVHEWFGLEPETMWIHLRELSITNCVALVVWLWGLRLWGHGDACCLLGVHEVQAFLCNAMWWLLTVLH</sequence>
<comment type="caution">
    <text evidence="1">The sequence shown here is derived from an EMBL/GenBank/DDBJ whole genome shotgun (WGS) entry which is preliminary data.</text>
</comment>
<dbReference type="EMBL" id="JAIFRP010000725">
    <property type="protein sequence ID" value="KAK2577972.1"/>
    <property type="molecule type" value="Genomic_DNA"/>
</dbReference>
<evidence type="ECO:0000313" key="2">
    <source>
        <dbReference type="Proteomes" id="UP001258017"/>
    </source>
</evidence>
<name>A0AAD9RE20_9HYME</name>
<dbReference type="AlphaFoldDB" id="A0AAD9RE20"/>
<accession>A0AAD9RE20</accession>
<protein>
    <submittedName>
        <fullName evidence="1">Uncharacterized protein</fullName>
    </submittedName>
</protein>
<reference evidence="1" key="2">
    <citation type="journal article" date="2023" name="Commun. Biol.">
        <title>Intrasexual cuticular hydrocarbon dimorphism in a wasp sheds light on hydrocarbon biosynthesis genes in Hymenoptera.</title>
        <authorList>
            <person name="Moris V.C."/>
            <person name="Podsiadlowski L."/>
            <person name="Martin S."/>
            <person name="Oeyen J.P."/>
            <person name="Donath A."/>
            <person name="Petersen M."/>
            <person name="Wilbrandt J."/>
            <person name="Misof B."/>
            <person name="Liedtke D."/>
            <person name="Thamm M."/>
            <person name="Scheiner R."/>
            <person name="Schmitt T."/>
            <person name="Niehuis O."/>
        </authorList>
    </citation>
    <scope>NUCLEOTIDE SEQUENCE</scope>
    <source>
        <strain evidence="1">GBR_01_08_01A</strain>
    </source>
</reference>
<reference evidence="1" key="1">
    <citation type="submission" date="2021-08" db="EMBL/GenBank/DDBJ databases">
        <authorList>
            <person name="Misof B."/>
            <person name="Oliver O."/>
            <person name="Podsiadlowski L."/>
            <person name="Donath A."/>
            <person name="Peters R."/>
            <person name="Mayer C."/>
            <person name="Rust J."/>
            <person name="Gunkel S."/>
            <person name="Lesny P."/>
            <person name="Martin S."/>
            <person name="Oeyen J.P."/>
            <person name="Petersen M."/>
            <person name="Panagiotis P."/>
            <person name="Wilbrandt J."/>
            <person name="Tanja T."/>
        </authorList>
    </citation>
    <scope>NUCLEOTIDE SEQUENCE</scope>
    <source>
        <strain evidence="1">GBR_01_08_01A</strain>
        <tissue evidence="1">Thorax + abdomen</tissue>
    </source>
</reference>
<proteinExistence type="predicted"/>